<organism evidence="1 2">
    <name type="scientific">Ruminiclostridium herbifermentans</name>
    <dbReference type="NCBI Taxonomy" id="2488810"/>
    <lineage>
        <taxon>Bacteria</taxon>
        <taxon>Bacillati</taxon>
        <taxon>Bacillota</taxon>
        <taxon>Clostridia</taxon>
        <taxon>Eubacteriales</taxon>
        <taxon>Oscillospiraceae</taxon>
        <taxon>Ruminiclostridium</taxon>
    </lineage>
</organism>
<dbReference type="EMBL" id="CP061336">
    <property type="protein sequence ID" value="QNU65904.1"/>
    <property type="molecule type" value="Genomic_DNA"/>
</dbReference>
<keyword evidence="2" id="KW-1185">Reference proteome</keyword>
<dbReference type="KEGG" id="rher:EHE19_013530"/>
<gene>
    <name evidence="1" type="ORF">EHE19_013530</name>
</gene>
<sequence>MNITREDFYCGAFLSYLLNNGIVPALFDERVDINRKIYDFTTDKGDFRVYVKCSESPSSESDSRGSSIWNFPFTKSQIDEIKTLKTNSRNLYFVFVCGRHALNKSKIAVIPHNVIYQCIDINRPDKYKGQSVKIRLIKGHWDFDVYGTARADKINNIDNTIKVRVNNIDELFRKEQSEKIS</sequence>
<protein>
    <recommendedName>
        <fullName evidence="3">DUF4365 domain-containing protein</fullName>
    </recommendedName>
</protein>
<evidence type="ECO:0008006" key="3">
    <source>
        <dbReference type="Google" id="ProtNLM"/>
    </source>
</evidence>
<dbReference type="Proteomes" id="UP000306409">
    <property type="component" value="Chromosome"/>
</dbReference>
<evidence type="ECO:0000313" key="2">
    <source>
        <dbReference type="Proteomes" id="UP000306409"/>
    </source>
</evidence>
<evidence type="ECO:0000313" key="1">
    <source>
        <dbReference type="EMBL" id="QNU65904.1"/>
    </source>
</evidence>
<dbReference type="OrthoDB" id="2964659at2"/>
<name>A0A4U7JCS7_9FIRM</name>
<accession>A0A4U7JCS7</accession>
<proteinExistence type="predicted"/>
<dbReference type="AlphaFoldDB" id="A0A4U7JCS7"/>
<dbReference type="RefSeq" id="WP_137698827.1">
    <property type="nucleotide sequence ID" value="NZ_CP061336.1"/>
</dbReference>
<reference evidence="1 2" key="1">
    <citation type="submission" date="2020-09" db="EMBL/GenBank/DDBJ databases">
        <title>Characterization and genome sequencing of Ruminiclostridium sp. nov. MA18.</title>
        <authorList>
            <person name="Rettenmaier R."/>
            <person name="Kowollik M.-L."/>
            <person name="Liebl W."/>
            <person name="Zverlov V."/>
        </authorList>
    </citation>
    <scope>NUCLEOTIDE SEQUENCE [LARGE SCALE GENOMIC DNA]</scope>
    <source>
        <strain evidence="1 2">MA18</strain>
    </source>
</reference>